<accession>A0A7W6BG25</accession>
<reference evidence="6 7" key="1">
    <citation type="submission" date="2020-08" db="EMBL/GenBank/DDBJ databases">
        <title>Genomic Encyclopedia of Type Strains, Phase IV (KMG-IV): sequencing the most valuable type-strain genomes for metagenomic binning, comparative biology and taxonomic classification.</title>
        <authorList>
            <person name="Goeker M."/>
        </authorList>
    </citation>
    <scope>NUCLEOTIDE SEQUENCE [LARGE SCALE GENOMIC DNA]</scope>
    <source>
        <strain evidence="6 7">DSM 26189</strain>
    </source>
</reference>
<feature type="domain" description="ABC transporter" evidence="5">
    <location>
        <begin position="24"/>
        <end position="240"/>
    </location>
</feature>
<dbReference type="GO" id="GO:0005524">
    <property type="term" value="F:ATP binding"/>
    <property type="evidence" value="ECO:0007669"/>
    <property type="project" value="UniProtKB-KW"/>
</dbReference>
<dbReference type="Proteomes" id="UP000571950">
    <property type="component" value="Unassembled WGS sequence"/>
</dbReference>
<dbReference type="SMART" id="SM00382">
    <property type="entry name" value="AAA"/>
    <property type="match status" value="1"/>
</dbReference>
<dbReference type="SUPFAM" id="SSF52540">
    <property type="entry name" value="P-loop containing nucleoside triphosphate hydrolases"/>
    <property type="match status" value="1"/>
</dbReference>
<dbReference type="InterPro" id="IPR003593">
    <property type="entry name" value="AAA+_ATPase"/>
</dbReference>
<dbReference type="EMBL" id="JACIDT010000006">
    <property type="protein sequence ID" value="MBB3926253.1"/>
    <property type="molecule type" value="Genomic_DNA"/>
</dbReference>
<dbReference type="InterPro" id="IPR003439">
    <property type="entry name" value="ABC_transporter-like_ATP-bd"/>
</dbReference>
<comment type="caution">
    <text evidence="6">The sequence shown here is derived from an EMBL/GenBank/DDBJ whole genome shotgun (WGS) entry which is preliminary data.</text>
</comment>
<dbReference type="CDD" id="cd03220">
    <property type="entry name" value="ABC_KpsT_Wzt"/>
    <property type="match status" value="1"/>
</dbReference>
<evidence type="ECO:0000313" key="7">
    <source>
        <dbReference type="Proteomes" id="UP000571950"/>
    </source>
</evidence>
<evidence type="ECO:0000256" key="1">
    <source>
        <dbReference type="ARBA" id="ARBA00005417"/>
    </source>
</evidence>
<dbReference type="Pfam" id="PF00005">
    <property type="entry name" value="ABC_tran"/>
    <property type="match status" value="1"/>
</dbReference>
<dbReference type="InterPro" id="IPR017871">
    <property type="entry name" value="ABC_transporter-like_CS"/>
</dbReference>
<keyword evidence="2" id="KW-0813">Transport</keyword>
<keyword evidence="3" id="KW-0547">Nucleotide-binding</keyword>
<dbReference type="GO" id="GO:0016020">
    <property type="term" value="C:membrane"/>
    <property type="evidence" value="ECO:0007669"/>
    <property type="project" value="InterPro"/>
</dbReference>
<evidence type="ECO:0000313" key="6">
    <source>
        <dbReference type="EMBL" id="MBB3926253.1"/>
    </source>
</evidence>
<keyword evidence="4 6" id="KW-0067">ATP-binding</keyword>
<comment type="similarity">
    <text evidence="1">Belongs to the ABC transporter superfamily.</text>
</comment>
<organism evidence="6 7">
    <name type="scientific">Sphingobium jiangsuense</name>
    <dbReference type="NCBI Taxonomy" id="870476"/>
    <lineage>
        <taxon>Bacteria</taxon>
        <taxon>Pseudomonadati</taxon>
        <taxon>Pseudomonadota</taxon>
        <taxon>Alphaproteobacteria</taxon>
        <taxon>Sphingomonadales</taxon>
        <taxon>Sphingomonadaceae</taxon>
        <taxon>Sphingobium</taxon>
    </lineage>
</organism>
<dbReference type="GO" id="GO:0140359">
    <property type="term" value="F:ABC-type transporter activity"/>
    <property type="evidence" value="ECO:0007669"/>
    <property type="project" value="InterPro"/>
</dbReference>
<evidence type="ECO:0000256" key="3">
    <source>
        <dbReference type="ARBA" id="ARBA00022741"/>
    </source>
</evidence>
<proteinExistence type="inferred from homology"/>
<evidence type="ECO:0000256" key="4">
    <source>
        <dbReference type="ARBA" id="ARBA00022840"/>
    </source>
</evidence>
<protein>
    <submittedName>
        <fullName evidence="6">Capsular polysaccharide transport system ATP-binding protein</fullName>
    </submittedName>
</protein>
<dbReference type="GO" id="GO:0016887">
    <property type="term" value="F:ATP hydrolysis activity"/>
    <property type="evidence" value="ECO:0007669"/>
    <property type="project" value="InterPro"/>
</dbReference>
<gene>
    <name evidence="6" type="ORF">GGR43_001970</name>
</gene>
<keyword evidence="7" id="KW-1185">Reference proteome</keyword>
<dbReference type="InterPro" id="IPR050683">
    <property type="entry name" value="Bact_Polysacc_Export_ATP-bd"/>
</dbReference>
<dbReference type="PROSITE" id="PS50893">
    <property type="entry name" value="ABC_TRANSPORTER_2"/>
    <property type="match status" value="1"/>
</dbReference>
<dbReference type="InterPro" id="IPR027417">
    <property type="entry name" value="P-loop_NTPase"/>
</dbReference>
<dbReference type="PROSITE" id="PS00211">
    <property type="entry name" value="ABC_TRANSPORTER_1"/>
    <property type="match status" value="1"/>
</dbReference>
<evidence type="ECO:0000256" key="2">
    <source>
        <dbReference type="ARBA" id="ARBA00022448"/>
    </source>
</evidence>
<dbReference type="PANTHER" id="PTHR46743">
    <property type="entry name" value="TEICHOIC ACIDS EXPORT ATP-BINDING PROTEIN TAGH"/>
    <property type="match status" value="1"/>
</dbReference>
<sequence length="240" mass="26814">MHDIDRACARVRTEDQPGVCGRMIVLNDVHKFYPTRSGPVEVLRGVNFTLAPGEKVGILGRNGAGKSTMIRLVSGVEQPSSGLVERSMRVSWPLAFTGAFQGALTGYDNMRFICRIYGVDFSDKVGFIEEFTELGPYLREPVKIYSSGMRARLAFAISMMIEFDCYLIDEVAAVGDARFQTKCHVELFERRGDRALIIVSHDENYIRAHCQRACVLVDGILHHFSDVEQALDFHGSLMTA</sequence>
<dbReference type="PANTHER" id="PTHR46743:SF2">
    <property type="entry name" value="TEICHOIC ACIDS EXPORT ATP-BINDING PROTEIN TAGH"/>
    <property type="match status" value="1"/>
</dbReference>
<dbReference type="InterPro" id="IPR015860">
    <property type="entry name" value="ABC_transpr_TagH-like"/>
</dbReference>
<dbReference type="AlphaFoldDB" id="A0A7W6BG25"/>
<evidence type="ECO:0000259" key="5">
    <source>
        <dbReference type="PROSITE" id="PS50893"/>
    </source>
</evidence>
<name>A0A7W6BG25_9SPHN</name>
<dbReference type="Gene3D" id="3.40.50.300">
    <property type="entry name" value="P-loop containing nucleotide triphosphate hydrolases"/>
    <property type="match status" value="1"/>
</dbReference>